<evidence type="ECO:0000256" key="1">
    <source>
        <dbReference type="SAM" id="MobiDB-lite"/>
    </source>
</evidence>
<organism evidence="2">
    <name type="scientific">Oryza barthii</name>
    <dbReference type="NCBI Taxonomy" id="65489"/>
    <lineage>
        <taxon>Eukaryota</taxon>
        <taxon>Viridiplantae</taxon>
        <taxon>Streptophyta</taxon>
        <taxon>Embryophyta</taxon>
        <taxon>Tracheophyta</taxon>
        <taxon>Spermatophyta</taxon>
        <taxon>Magnoliopsida</taxon>
        <taxon>Liliopsida</taxon>
        <taxon>Poales</taxon>
        <taxon>Poaceae</taxon>
        <taxon>BOP clade</taxon>
        <taxon>Oryzoideae</taxon>
        <taxon>Oryzeae</taxon>
        <taxon>Oryzinae</taxon>
        <taxon>Oryza</taxon>
    </lineage>
</organism>
<accession>A0A0D3GQ53</accession>
<keyword evidence="3" id="KW-1185">Reference proteome</keyword>
<proteinExistence type="predicted"/>
<dbReference type="HOGENOM" id="CLU_2336984_0_0_1"/>
<name>A0A0D3GQ53_9ORYZ</name>
<dbReference type="Gramene" id="OBART07G11820.1">
    <property type="protein sequence ID" value="OBART07G11820.1"/>
    <property type="gene ID" value="OBART07G11820"/>
</dbReference>
<dbReference type="EnsemblPlants" id="OBART07G11820.1">
    <property type="protein sequence ID" value="OBART07G11820.1"/>
    <property type="gene ID" value="OBART07G11820"/>
</dbReference>
<feature type="compositionally biased region" description="Basic residues" evidence="1">
    <location>
        <begin position="29"/>
        <end position="39"/>
    </location>
</feature>
<dbReference type="AlphaFoldDB" id="A0A0D3GQ53"/>
<evidence type="ECO:0000313" key="3">
    <source>
        <dbReference type="Proteomes" id="UP000026960"/>
    </source>
</evidence>
<protein>
    <submittedName>
        <fullName evidence="2">Uncharacterized protein</fullName>
    </submittedName>
</protein>
<sequence length="98" mass="11515">MMTLWKQLDRLRVKRKVAQTRKTEAMQGPKKKVASKHKLTKEVQAVKKRDHFSMTTRCHPDDILEKFRMNGLRSRKLIEYLMDCLDPDSICIDLVVGT</sequence>
<dbReference type="PaxDb" id="65489-OBART07G11820.1"/>
<dbReference type="Proteomes" id="UP000026960">
    <property type="component" value="Chromosome 7"/>
</dbReference>
<reference evidence="2" key="1">
    <citation type="journal article" date="2009" name="Rice">
        <title>De Novo Next Generation Sequencing of Plant Genomes.</title>
        <authorList>
            <person name="Rounsley S."/>
            <person name="Marri P.R."/>
            <person name="Yu Y."/>
            <person name="He R."/>
            <person name="Sisneros N."/>
            <person name="Goicoechea J.L."/>
            <person name="Lee S.J."/>
            <person name="Angelova A."/>
            <person name="Kudrna D."/>
            <person name="Luo M."/>
            <person name="Affourtit J."/>
            <person name="Desany B."/>
            <person name="Knight J."/>
            <person name="Niazi F."/>
            <person name="Egholm M."/>
            <person name="Wing R.A."/>
        </authorList>
    </citation>
    <scope>NUCLEOTIDE SEQUENCE [LARGE SCALE GENOMIC DNA]</scope>
    <source>
        <strain evidence="2">cv. IRGC 105608</strain>
    </source>
</reference>
<feature type="region of interest" description="Disordered" evidence="1">
    <location>
        <begin position="16"/>
        <end position="39"/>
    </location>
</feature>
<evidence type="ECO:0000313" key="2">
    <source>
        <dbReference type="EnsemblPlants" id="OBART07G11820.1"/>
    </source>
</evidence>
<reference evidence="2" key="2">
    <citation type="submission" date="2015-03" db="UniProtKB">
        <authorList>
            <consortium name="EnsemblPlants"/>
        </authorList>
    </citation>
    <scope>IDENTIFICATION</scope>
</reference>